<keyword evidence="2 5" id="KW-0728">SH3 domain</keyword>
<feature type="compositionally biased region" description="Basic and acidic residues" evidence="7">
    <location>
        <begin position="464"/>
        <end position="478"/>
    </location>
</feature>
<dbReference type="SUPFAM" id="SSF103657">
    <property type="entry name" value="BAR/IMD domain-like"/>
    <property type="match status" value="1"/>
</dbReference>
<proteinExistence type="predicted"/>
<feature type="region of interest" description="Disordered" evidence="7">
    <location>
        <begin position="564"/>
        <end position="630"/>
    </location>
</feature>
<feature type="transmembrane region" description="Helical" evidence="8">
    <location>
        <begin position="72"/>
        <end position="94"/>
    </location>
</feature>
<comment type="caution">
    <text evidence="10">The sequence shown here is derived from an EMBL/GenBank/DDBJ whole genome shotgun (WGS) entry which is preliminary data.</text>
</comment>
<dbReference type="InterPro" id="IPR036028">
    <property type="entry name" value="SH3-like_dom_sf"/>
</dbReference>
<dbReference type="SUPFAM" id="SSF50044">
    <property type="entry name" value="SH3-domain"/>
    <property type="match status" value="2"/>
</dbReference>
<dbReference type="Pfam" id="PF00018">
    <property type="entry name" value="SH3_1"/>
    <property type="match status" value="1"/>
</dbReference>
<dbReference type="OrthoDB" id="26539at2759"/>
<feature type="compositionally biased region" description="Low complexity" evidence="7">
    <location>
        <begin position="671"/>
        <end position="680"/>
    </location>
</feature>
<feature type="region of interest" description="Disordered" evidence="7">
    <location>
        <begin position="663"/>
        <end position="682"/>
    </location>
</feature>
<dbReference type="InterPro" id="IPR001452">
    <property type="entry name" value="SH3_domain"/>
</dbReference>
<evidence type="ECO:0000256" key="6">
    <source>
        <dbReference type="SAM" id="Coils"/>
    </source>
</evidence>
<dbReference type="Proteomes" id="UP000324800">
    <property type="component" value="Unassembled WGS sequence"/>
</dbReference>
<keyword evidence="3" id="KW-0963">Cytoplasm</keyword>
<keyword evidence="8" id="KW-0812">Transmembrane</keyword>
<organism evidence="10 11">
    <name type="scientific">Streblomastix strix</name>
    <dbReference type="NCBI Taxonomy" id="222440"/>
    <lineage>
        <taxon>Eukaryota</taxon>
        <taxon>Metamonada</taxon>
        <taxon>Preaxostyla</taxon>
        <taxon>Oxymonadida</taxon>
        <taxon>Streblomastigidae</taxon>
        <taxon>Streblomastix</taxon>
    </lineage>
</organism>
<dbReference type="SMART" id="SM00326">
    <property type="entry name" value="SH3"/>
    <property type="match status" value="2"/>
</dbReference>
<dbReference type="PROSITE" id="PS50002">
    <property type="entry name" value="SH3"/>
    <property type="match status" value="1"/>
</dbReference>
<feature type="compositionally biased region" description="Low complexity" evidence="7">
    <location>
        <begin position="730"/>
        <end position="747"/>
    </location>
</feature>
<evidence type="ECO:0000256" key="1">
    <source>
        <dbReference type="ARBA" id="ARBA00004496"/>
    </source>
</evidence>
<dbReference type="GO" id="GO:0005737">
    <property type="term" value="C:cytoplasm"/>
    <property type="evidence" value="ECO:0007669"/>
    <property type="project" value="TreeGrafter"/>
</dbReference>
<dbReference type="Gene3D" id="1.20.1270.60">
    <property type="entry name" value="Arfaptin homology (AH) domain/BAR domain"/>
    <property type="match status" value="1"/>
</dbReference>
<dbReference type="AlphaFoldDB" id="A0A5J4X286"/>
<dbReference type="PANTHER" id="PTHR23065">
    <property type="entry name" value="PROLINE-SERINE-THREONINE PHOSPHATASE INTERACTING PROTEIN 1"/>
    <property type="match status" value="1"/>
</dbReference>
<reference evidence="10 11" key="1">
    <citation type="submission" date="2019-03" db="EMBL/GenBank/DDBJ databases">
        <title>Single cell metagenomics reveals metabolic interactions within the superorganism composed of flagellate Streblomastix strix and complex community of Bacteroidetes bacteria on its surface.</title>
        <authorList>
            <person name="Treitli S.C."/>
            <person name="Kolisko M."/>
            <person name="Husnik F."/>
            <person name="Keeling P."/>
            <person name="Hampl V."/>
        </authorList>
    </citation>
    <scope>NUCLEOTIDE SEQUENCE [LARGE SCALE GENOMIC DNA]</scope>
    <source>
        <strain evidence="10">ST1C</strain>
    </source>
</reference>
<dbReference type="PRINTS" id="PR00452">
    <property type="entry name" value="SH3DOMAIN"/>
</dbReference>
<evidence type="ECO:0000259" key="9">
    <source>
        <dbReference type="PROSITE" id="PS50002"/>
    </source>
</evidence>
<dbReference type="PANTHER" id="PTHR23065:SF7">
    <property type="entry name" value="NOSTRIN, ISOFORM H"/>
    <property type="match status" value="1"/>
</dbReference>
<dbReference type="Gene3D" id="2.30.30.40">
    <property type="entry name" value="SH3 Domains"/>
    <property type="match status" value="2"/>
</dbReference>
<evidence type="ECO:0000256" key="8">
    <source>
        <dbReference type="SAM" id="Phobius"/>
    </source>
</evidence>
<feature type="region of interest" description="Disordered" evidence="7">
    <location>
        <begin position="730"/>
        <end position="762"/>
    </location>
</feature>
<comment type="subcellular location">
    <subcellularLocation>
        <location evidence="1">Cytoplasm</location>
    </subcellularLocation>
</comment>
<evidence type="ECO:0000313" key="10">
    <source>
        <dbReference type="EMBL" id="KAA6400775.1"/>
    </source>
</evidence>
<evidence type="ECO:0000256" key="5">
    <source>
        <dbReference type="PROSITE-ProRule" id="PRU00192"/>
    </source>
</evidence>
<dbReference type="EMBL" id="SNRW01000501">
    <property type="protein sequence ID" value="KAA6400775.1"/>
    <property type="molecule type" value="Genomic_DNA"/>
</dbReference>
<dbReference type="InterPro" id="IPR027267">
    <property type="entry name" value="AH/BAR_dom_sf"/>
</dbReference>
<evidence type="ECO:0000256" key="7">
    <source>
        <dbReference type="SAM" id="MobiDB-lite"/>
    </source>
</evidence>
<evidence type="ECO:0000256" key="4">
    <source>
        <dbReference type="ARBA" id="ARBA00022553"/>
    </source>
</evidence>
<sequence>MTFAQPVVLDPAVDFAGKLWEGVQIVRDRVAKGKQTYEQIIVRLTKNFMAEEAFYKNIKARKFIPITEEGHILLLFLFHIFFSLIIILMSRTLAQSWQELKKHMESIESFSQELYTHYKELLDETTKESEEYGRLTKGIVDEMAALQKKRKEVGDEMGKKFDKYVSAFKDWDDSENSFEKIKGDLHIKHEKLAKIRKTADDKMAVKNTAEENYTLSVNEYNNTLSEYEEKMARQFQLFEEVEMKRMKSVGDKLKNMFNKWDNMLILIHESVRNSLLSIQMHNPLADLFAFSTQNVTGAPHSLRLKPDYQRRANGQVVPPQNVQLPTREIQTQGVGSSLQKGVVSSVTSKGFSGQTFSGNTSSLANLELLSNITPLPVDATDGYGNIIGSGIGAGASDLGATMQGMINMTSYFYRAQYAFKPENEKEIAMNEGEIVEIIGDNDHNNAELNGWARVKIQRSNALQDNKKKDKSSKKDDKSKKKGQQDPLPDGIFMGFVPYSYLIYNHQEIRSQPAISSATMAPYAKTAITAGGAAQQGLAFIQQQQAATIQQHQLELQEKVQQKQAQLQQSPLTNPFSLQSSQPQQQQQKAPDSQSSDFGLVRQQSIPSTKKQAETSPYDEYYSNPNYQTDSTGNLKLNAAFNSSGTAKQNDIYGSSSDLYGEIGRTSGYPQSSSSSSSSSSYGTAYDDPYTLNNYSNTPGTSKSSSTYGTNDGYDIYGSYSGSGIGSTNVGKGSNSNSGSNIGKSSDSVADTPSFHDMSNAPFEGQKKTTKVKKVKVLYDYTASSDIELSVKKGETLLLIENSSSNSQGWVYCQRKGKGSKEEAGYVPAEFIKQT</sequence>
<dbReference type="GO" id="GO:0005886">
    <property type="term" value="C:plasma membrane"/>
    <property type="evidence" value="ECO:0007669"/>
    <property type="project" value="TreeGrafter"/>
</dbReference>
<accession>A0A5J4X286</accession>
<name>A0A5J4X286_9EUKA</name>
<feature type="compositionally biased region" description="Low complexity" evidence="7">
    <location>
        <begin position="576"/>
        <end position="595"/>
    </location>
</feature>
<keyword evidence="8" id="KW-0472">Membrane</keyword>
<feature type="coiled-coil region" evidence="6">
    <location>
        <begin position="210"/>
        <end position="244"/>
    </location>
</feature>
<keyword evidence="6" id="KW-0175">Coiled coil</keyword>
<keyword evidence="8" id="KW-1133">Transmembrane helix</keyword>
<evidence type="ECO:0000256" key="3">
    <source>
        <dbReference type="ARBA" id="ARBA00022490"/>
    </source>
</evidence>
<feature type="domain" description="SH3" evidence="9">
    <location>
        <begin position="769"/>
        <end position="834"/>
    </location>
</feature>
<evidence type="ECO:0000256" key="2">
    <source>
        <dbReference type="ARBA" id="ARBA00022443"/>
    </source>
</evidence>
<feature type="region of interest" description="Disordered" evidence="7">
    <location>
        <begin position="459"/>
        <end position="488"/>
    </location>
</feature>
<evidence type="ECO:0000313" key="11">
    <source>
        <dbReference type="Proteomes" id="UP000324800"/>
    </source>
</evidence>
<gene>
    <name evidence="10" type="ORF">EZS28_003693</name>
</gene>
<protein>
    <recommendedName>
        <fullName evidence="9">SH3 domain-containing protein</fullName>
    </recommendedName>
</protein>
<dbReference type="GO" id="GO:0043226">
    <property type="term" value="C:organelle"/>
    <property type="evidence" value="ECO:0007669"/>
    <property type="project" value="UniProtKB-ARBA"/>
</dbReference>
<keyword evidence="4" id="KW-0597">Phosphoprotein</keyword>